<dbReference type="Pfam" id="PF02210">
    <property type="entry name" value="Laminin_G_2"/>
    <property type="match status" value="2"/>
</dbReference>
<dbReference type="CDD" id="cd00110">
    <property type="entry name" value="LamG"/>
    <property type="match status" value="1"/>
</dbReference>
<feature type="transmembrane region" description="Helical" evidence="22">
    <location>
        <begin position="1034"/>
        <end position="1055"/>
    </location>
</feature>
<dbReference type="Proteomes" id="UP000308365">
    <property type="component" value="Unassembled WGS sequence"/>
</dbReference>
<dbReference type="PROSITE" id="PS00010">
    <property type="entry name" value="ASX_HYDROXYL"/>
    <property type="match status" value="1"/>
</dbReference>
<dbReference type="SMART" id="SM00181">
    <property type="entry name" value="EGF"/>
    <property type="match status" value="3"/>
</dbReference>
<evidence type="ECO:0000259" key="27">
    <source>
        <dbReference type="PROSITE" id="PS50227"/>
    </source>
</evidence>
<dbReference type="InterPro" id="IPR000742">
    <property type="entry name" value="EGF"/>
</dbReference>
<feature type="region of interest" description="Disordered" evidence="21">
    <location>
        <begin position="1280"/>
        <end position="1534"/>
    </location>
</feature>
<keyword evidence="13 19" id="KW-1015">Disulfide bond</keyword>
<evidence type="ECO:0000256" key="12">
    <source>
        <dbReference type="ARBA" id="ARBA00023136"/>
    </source>
</evidence>
<dbReference type="InterPro" id="IPR036445">
    <property type="entry name" value="GPCR_2_extracell_dom_sf"/>
</dbReference>
<comment type="function">
    <text evidence="1">Receptor that may have an important role in cell/cell signaling during nervous system formation.</text>
</comment>
<dbReference type="InterPro" id="IPR001881">
    <property type="entry name" value="EGF-like_Ca-bd_dom"/>
</dbReference>
<evidence type="ECO:0000256" key="9">
    <source>
        <dbReference type="ARBA" id="ARBA00022737"/>
    </source>
</evidence>
<dbReference type="InterPro" id="IPR032471">
    <property type="entry name" value="AGRL2-4_GAIN_subdom_A"/>
</dbReference>
<evidence type="ECO:0000259" key="28">
    <source>
        <dbReference type="PROSITE" id="PS50261"/>
    </source>
</evidence>
<sequence length="1534" mass="167762">PNIGRLGLPHGPSGEKVAVVTVDDCDMAVAVRFGNFVGNYSCAAQGTQSGSKKSLDLTGPLLLGGVPNLPEDFPVQNRQFVGCMRNLSIDGRNVDMASFIANNGTRAGCAAQRNFCDGTWCQNGGTCVSGWNTYLCECPLRFGGKNCEQVMPHPQRFSGESVVSWSDLDITISVPWYLGLMFRTRKEDGVLMEATAGVSSRLHLQILNNYVQFEVSHGPSDVVSMRLSRSRVTDGAWHHLLIELKSAKEGKDIKYLAVMTLDYGVDQDTVQIGNQLPGLRMRSLIVGGVSEDKVSVRRGFRGCMQGVRMGETATNIATLNMKDALKVRVKDGCDVEDPCSSSPCPQHSHCHDTWDGYSCICDRGYFGRKCVDACHVNPCKHVAACVHSPDSPRGYVCECGSGHYGQYCENRIDLPCPRGWWGNPVCGPCHCAVSKGFDPDCNKTNGQCQCKENYYRPTAKDTCLPCDCFPHGSHSRACDMDTGQCSCKPGVIGRQCNRCDNPFAEVTVLGCEVIYNGCPRAFEAGIWWPQTKFGQPAAVPCPKGSVGNAVRHCSGEKGWLPPELFNCTTVSFVDLKAMNEKLSRNETRMDGDRSLWLARALRNATRHTDALFGNDVRTAYQLLGRVLLHESSQQGFELAATRDADFHEDVVQAGSALLAPGTRAAWEQIQRSEGGTAQLLRCFEAYFSNVARNLRRTYLRPFVIVTANMILAVDVFDKLNFTGAWVPQFKHLRGEVPKDLESSVFFSEDFFKPPERKEGPTVRPAGRRAAPRTARPQPSAEMEAPFKRRKRHPEEPGQFAIALVIIYRALGQLLPERYDPDRRSLRLPNRPVINTPVVSAVVYSEGAPLPSPLERPVLVEYTLLETEERTKPVCVSWNHSITIGGTGGWSAKGCELLSRNRTHVTCQCSHATSSAVLMDVSRREHGEVLPLKIVTYAAVSLSLAALLAAFVLLALVQTLRSNLHGIHKNLIGALFFSQLVFVIGIAQTENPFLCTVIAILLHYMYMSTFAWTFVESLHIYRMLTEVRNIDAGPMRLYCAVGWGIPAVVTGLAVGLDPQGYGNPDFCWLSLRDTLIWSFAGPIGTVIVVNTVIFVLSAKVSCQRKRHYYERKRVVDARHRPFPFGCGDRGREQEALASRSLHGGPDTFSPRTSSGSTYLPGRAPGLPESLSLVRTAFFLLLLISATWLLGLLAVNSDALTFRYLFAVFGCLQGLAVLLLHCVFNREVRKHLKGVLAGKKPYPDDSATTRATLLTRSLNCNNTYGEEPDVFRTALGESTASLESTIRDKGGQKLSVSSGPVRGGHGEPDASFVPRSTKKPHGHDSDSDSELSLDEQSSSYASSRSSDSEDDGVAAEDRWDPAQGPVHSTPKVDSVANHVPAGWPDESLAGSDSEGPGEQPRLKVETKVSVELHLDEQGNHCSERIPARESGGPRPAAAPPSQPPEQRKGILKNKVTYPPPLTEKMLKSRLREKLAEREQSPASSRPSSLASSDGVRAPDGAIPAKTLHREPGREHLNGVAMNVRAGSAQAHGSGSE</sequence>
<keyword evidence="4" id="KW-0217">Developmental protein</keyword>
<feature type="domain" description="EGF-like" evidence="24">
    <location>
        <begin position="112"/>
        <end position="148"/>
    </location>
</feature>
<dbReference type="PROSITE" id="PS50227">
    <property type="entry name" value="G_PROTEIN_RECEP_F2_3"/>
    <property type="match status" value="1"/>
</dbReference>
<feature type="transmembrane region" description="Helical" evidence="22">
    <location>
        <begin position="1171"/>
        <end position="1193"/>
    </location>
</feature>
<feature type="transmembrane region" description="Helical" evidence="22">
    <location>
        <begin position="1199"/>
        <end position="1222"/>
    </location>
</feature>
<dbReference type="InterPro" id="IPR017983">
    <property type="entry name" value="GPCR_2_secretin-like_CS"/>
</dbReference>
<keyword evidence="8" id="KW-0732">Signal</keyword>
<evidence type="ECO:0000259" key="25">
    <source>
        <dbReference type="PROSITE" id="PS50027"/>
    </source>
</evidence>
<evidence type="ECO:0000256" key="19">
    <source>
        <dbReference type="PROSITE-ProRule" id="PRU00076"/>
    </source>
</evidence>
<keyword evidence="14" id="KW-0675">Receptor</keyword>
<feature type="domain" description="GAIN-B" evidence="26">
    <location>
        <begin position="746"/>
        <end position="924"/>
    </location>
</feature>
<dbReference type="PROSITE" id="PS50026">
    <property type="entry name" value="EGF_3"/>
    <property type="match status" value="3"/>
</dbReference>
<evidence type="ECO:0000256" key="11">
    <source>
        <dbReference type="ARBA" id="ARBA00023040"/>
    </source>
</evidence>
<feature type="domain" description="EGF-like" evidence="24">
    <location>
        <begin position="335"/>
        <end position="371"/>
    </location>
</feature>
<evidence type="ECO:0000256" key="4">
    <source>
        <dbReference type="ARBA" id="ARBA00022473"/>
    </source>
</evidence>
<dbReference type="GO" id="GO:0004930">
    <property type="term" value="F:G protein-coupled receptor activity"/>
    <property type="evidence" value="ECO:0007669"/>
    <property type="project" value="UniProtKB-KW"/>
</dbReference>
<accession>A0A4U1EYA4</accession>
<dbReference type="Pfam" id="PF02793">
    <property type="entry name" value="HRM"/>
    <property type="match status" value="1"/>
</dbReference>
<feature type="compositionally biased region" description="Basic and acidic residues" evidence="21">
    <location>
        <begin position="1505"/>
        <end position="1514"/>
    </location>
</feature>
<dbReference type="Gene3D" id="2.60.120.200">
    <property type="match status" value="2"/>
</dbReference>
<dbReference type="FunFam" id="2.10.25.10:FF:000503">
    <property type="entry name" value="Cadherin EGF LAG seven-pass G-type receptor 1"/>
    <property type="match status" value="1"/>
</dbReference>
<dbReference type="Gene3D" id="4.10.1240.10">
    <property type="entry name" value="GPCR, family 2, extracellular hormone receptor domain"/>
    <property type="match status" value="1"/>
</dbReference>
<organism evidence="29 30">
    <name type="scientific">Monodon monoceros</name>
    <name type="common">Narwhal</name>
    <name type="synonym">Ceratodon monodon</name>
    <dbReference type="NCBI Taxonomy" id="40151"/>
    <lineage>
        <taxon>Eukaryota</taxon>
        <taxon>Metazoa</taxon>
        <taxon>Chordata</taxon>
        <taxon>Craniata</taxon>
        <taxon>Vertebrata</taxon>
        <taxon>Euteleostomi</taxon>
        <taxon>Mammalia</taxon>
        <taxon>Eutheria</taxon>
        <taxon>Laurasiatheria</taxon>
        <taxon>Artiodactyla</taxon>
        <taxon>Whippomorpha</taxon>
        <taxon>Cetacea</taxon>
        <taxon>Odontoceti</taxon>
        <taxon>Monodontidae</taxon>
        <taxon>Monodon</taxon>
    </lineage>
</organism>
<dbReference type="FunFam" id="2.170.300.10:FF:000011">
    <property type="entry name" value="cadherin EGF LAG seven-pass G-type receptor 1"/>
    <property type="match status" value="1"/>
</dbReference>
<evidence type="ECO:0000256" key="17">
    <source>
        <dbReference type="ARBA" id="ARBA00023278"/>
    </source>
</evidence>
<name>A0A4U1EYA4_MONMO</name>
<keyword evidence="18 20" id="KW-0424">Laminin EGF-like domain</keyword>
<gene>
    <name evidence="29" type="ORF">EI555_017221</name>
</gene>
<evidence type="ECO:0000256" key="10">
    <source>
        <dbReference type="ARBA" id="ARBA00022989"/>
    </source>
</evidence>
<dbReference type="InterPro" id="IPR001879">
    <property type="entry name" value="GPCR_2_extracellular_dom"/>
</dbReference>
<keyword evidence="9" id="KW-0677">Repeat</keyword>
<reference evidence="30" key="1">
    <citation type="journal article" date="2019" name="IScience">
        <title>Narwhal Genome Reveals Long-Term Low Genetic Diversity despite Current Large Abundance Size.</title>
        <authorList>
            <person name="Westbury M.V."/>
            <person name="Petersen B."/>
            <person name="Garde E."/>
            <person name="Heide-Jorgensen M.P."/>
            <person name="Lorenzen E.D."/>
        </authorList>
    </citation>
    <scope>NUCLEOTIDE SEQUENCE [LARGE SCALE GENOMIC DNA]</scope>
</reference>
<evidence type="ECO:0000313" key="29">
    <source>
        <dbReference type="EMBL" id="TKC41865.1"/>
    </source>
</evidence>
<feature type="compositionally biased region" description="Low complexity" evidence="21">
    <location>
        <begin position="1332"/>
        <end position="1343"/>
    </location>
</feature>
<feature type="transmembrane region" description="Helical" evidence="22">
    <location>
        <begin position="933"/>
        <end position="956"/>
    </location>
</feature>
<feature type="compositionally biased region" description="Low complexity" evidence="21">
    <location>
        <begin position="771"/>
        <end position="780"/>
    </location>
</feature>
<dbReference type="PROSITE" id="PS50025">
    <property type="entry name" value="LAM_G_DOMAIN"/>
    <property type="match status" value="2"/>
</dbReference>
<feature type="domain" description="G-protein coupled receptors family 2 profile 2" evidence="28">
    <location>
        <begin position="931"/>
        <end position="1223"/>
    </location>
</feature>
<feature type="disulfide bond" evidence="19">
    <location>
        <begin position="361"/>
        <end position="370"/>
    </location>
</feature>
<keyword evidence="5" id="KW-1003">Cell membrane</keyword>
<keyword evidence="19" id="KW-0245">EGF-like domain</keyword>
<dbReference type="GO" id="GO:0005886">
    <property type="term" value="C:plasma membrane"/>
    <property type="evidence" value="ECO:0007669"/>
    <property type="project" value="UniProtKB-SubCell"/>
</dbReference>
<dbReference type="SMART" id="SM00282">
    <property type="entry name" value="LamG"/>
    <property type="match status" value="1"/>
</dbReference>
<feature type="domain" description="EGF-like" evidence="24">
    <location>
        <begin position="372"/>
        <end position="409"/>
    </location>
</feature>
<proteinExistence type="inferred from homology"/>
<dbReference type="Pfam" id="PF00008">
    <property type="entry name" value="EGF"/>
    <property type="match status" value="1"/>
</dbReference>
<evidence type="ECO:0000256" key="21">
    <source>
        <dbReference type="SAM" id="MobiDB-lite"/>
    </source>
</evidence>
<dbReference type="FunFam" id="2.60.120.200:FF:000563">
    <property type="entry name" value="Novel protein similar to human EGF LAG seven-pass G-type receptor 1 cadherin (CELSR1)"/>
    <property type="match status" value="1"/>
</dbReference>
<dbReference type="GO" id="GO:0098609">
    <property type="term" value="P:cell-cell adhesion"/>
    <property type="evidence" value="ECO:0007669"/>
    <property type="project" value="TreeGrafter"/>
</dbReference>
<dbReference type="PROSITE" id="PS50221">
    <property type="entry name" value="GAIN_B"/>
    <property type="match status" value="1"/>
</dbReference>
<dbReference type="InterPro" id="IPR017981">
    <property type="entry name" value="GPCR_2-like_7TM"/>
</dbReference>
<dbReference type="Pfam" id="PF16489">
    <property type="entry name" value="GAIN"/>
    <property type="match status" value="1"/>
</dbReference>
<dbReference type="GO" id="GO:0007166">
    <property type="term" value="P:cell surface receptor signaling pathway"/>
    <property type="evidence" value="ECO:0007669"/>
    <property type="project" value="InterPro"/>
</dbReference>
<dbReference type="InterPro" id="IPR002049">
    <property type="entry name" value="LE_dom"/>
</dbReference>
<evidence type="ECO:0000256" key="13">
    <source>
        <dbReference type="ARBA" id="ARBA00023157"/>
    </source>
</evidence>
<evidence type="ECO:0000313" key="30">
    <source>
        <dbReference type="Proteomes" id="UP000308365"/>
    </source>
</evidence>
<keyword evidence="10 22" id="KW-1133">Transmembrane helix</keyword>
<protein>
    <recommendedName>
        <fullName evidence="31">Cadherin EGF LAG seven-pass G-type receptor 1</fullName>
    </recommendedName>
</protein>
<dbReference type="SMART" id="SM00179">
    <property type="entry name" value="EGF_CA"/>
    <property type="match status" value="2"/>
</dbReference>
<feature type="disulfide bond" evidence="19">
    <location>
        <begin position="138"/>
        <end position="147"/>
    </location>
</feature>
<dbReference type="Pfam" id="PF01825">
    <property type="entry name" value="GPS"/>
    <property type="match status" value="1"/>
</dbReference>
<keyword evidence="11" id="KW-0297">G-protein coupled receptor</keyword>
<evidence type="ECO:0000256" key="20">
    <source>
        <dbReference type="PROSITE-ProRule" id="PRU00460"/>
    </source>
</evidence>
<dbReference type="PROSITE" id="PS00022">
    <property type="entry name" value="EGF_1"/>
    <property type="match status" value="3"/>
</dbReference>
<evidence type="ECO:0000259" key="26">
    <source>
        <dbReference type="PROSITE" id="PS50221"/>
    </source>
</evidence>
<keyword evidence="17" id="KW-0379">Hydroxylation</keyword>
<keyword evidence="7 22" id="KW-0812">Transmembrane</keyword>
<dbReference type="PROSITE" id="PS50261">
    <property type="entry name" value="G_PROTEIN_RECEP_F2_4"/>
    <property type="match status" value="1"/>
</dbReference>
<feature type="domain" description="Laminin EGF-like" evidence="25">
    <location>
        <begin position="466"/>
        <end position="513"/>
    </location>
</feature>
<dbReference type="InterPro" id="IPR046338">
    <property type="entry name" value="GAIN_dom_sf"/>
</dbReference>
<dbReference type="InterPro" id="IPR001791">
    <property type="entry name" value="Laminin_G"/>
</dbReference>
<dbReference type="PANTHER" id="PTHR24026:SF36">
    <property type="entry name" value="CADHERIN EGF LAG SEVEN-PASS G-TYPE RECEPTOR 1"/>
    <property type="match status" value="1"/>
</dbReference>
<evidence type="ECO:0000256" key="6">
    <source>
        <dbReference type="ARBA" id="ARBA00022553"/>
    </source>
</evidence>
<dbReference type="InterPro" id="IPR000152">
    <property type="entry name" value="EGF-type_Asp/Asn_hydroxyl_site"/>
</dbReference>
<feature type="region of interest" description="Disordered" evidence="21">
    <location>
        <begin position="755"/>
        <end position="793"/>
    </location>
</feature>
<evidence type="ECO:0000256" key="2">
    <source>
        <dbReference type="ARBA" id="ARBA00004651"/>
    </source>
</evidence>
<dbReference type="SMART" id="SM00180">
    <property type="entry name" value="EGF_Lam"/>
    <property type="match status" value="1"/>
</dbReference>
<feature type="compositionally biased region" description="Basic and acidic residues" evidence="21">
    <location>
        <begin position="1462"/>
        <end position="1477"/>
    </location>
</feature>
<keyword evidence="6" id="KW-0597">Phosphoprotein</keyword>
<dbReference type="GO" id="GO:0005509">
    <property type="term" value="F:calcium ion binding"/>
    <property type="evidence" value="ECO:0007669"/>
    <property type="project" value="InterPro"/>
</dbReference>
<evidence type="ECO:0000256" key="16">
    <source>
        <dbReference type="ARBA" id="ARBA00023224"/>
    </source>
</evidence>
<evidence type="ECO:0000259" key="23">
    <source>
        <dbReference type="PROSITE" id="PS50025"/>
    </source>
</evidence>
<dbReference type="Gene3D" id="2.60.220.50">
    <property type="match status" value="1"/>
</dbReference>
<evidence type="ECO:0000256" key="14">
    <source>
        <dbReference type="ARBA" id="ARBA00023170"/>
    </source>
</evidence>
<dbReference type="FunFam" id="2.10.25.10:FF:000011">
    <property type="entry name" value="Cadherin EGF LAG seven-pass G-type receptor"/>
    <property type="match status" value="1"/>
</dbReference>
<evidence type="ECO:0000256" key="5">
    <source>
        <dbReference type="ARBA" id="ARBA00022475"/>
    </source>
</evidence>
<dbReference type="CDD" id="cd00055">
    <property type="entry name" value="EGF_Lam"/>
    <property type="match status" value="1"/>
</dbReference>
<feature type="disulfide bond" evidence="20">
    <location>
        <begin position="466"/>
        <end position="478"/>
    </location>
</feature>
<feature type="compositionally biased region" description="Low complexity" evidence="21">
    <location>
        <begin position="1478"/>
        <end position="1490"/>
    </location>
</feature>
<dbReference type="PROSITE" id="PS00650">
    <property type="entry name" value="G_PROTEIN_RECEP_F2_2"/>
    <property type="match status" value="1"/>
</dbReference>
<dbReference type="Gene3D" id="1.20.1070.10">
    <property type="entry name" value="Rhodopsin 7-helix transmembrane proteins"/>
    <property type="match status" value="1"/>
</dbReference>
<dbReference type="PRINTS" id="PR00249">
    <property type="entry name" value="GPCRSECRETIN"/>
</dbReference>
<evidence type="ECO:0000256" key="7">
    <source>
        <dbReference type="ARBA" id="ARBA00022692"/>
    </source>
</evidence>
<dbReference type="SUPFAM" id="SSF57196">
    <property type="entry name" value="EGF/Laminin"/>
    <property type="match status" value="3"/>
</dbReference>
<evidence type="ECO:0000256" key="8">
    <source>
        <dbReference type="ARBA" id="ARBA00022729"/>
    </source>
</evidence>
<dbReference type="Gene3D" id="2.170.300.10">
    <property type="entry name" value="Tie2 ligand-binding domain superfamily"/>
    <property type="match status" value="1"/>
</dbReference>
<dbReference type="FunFam" id="2.10.25.10:FF:000183">
    <property type="entry name" value="Cadherin EGF LAG seven-pass G-type receptor 2"/>
    <property type="match status" value="1"/>
</dbReference>
<evidence type="ECO:0000256" key="18">
    <source>
        <dbReference type="ARBA" id="ARBA00023292"/>
    </source>
</evidence>
<dbReference type="Pfam" id="PF00053">
    <property type="entry name" value="EGF_laminin"/>
    <property type="match status" value="1"/>
</dbReference>
<dbReference type="FunFam" id="2.60.120.200:FF:000059">
    <property type="entry name" value="Cadherin EGF LAG seven-pass G-type receptor 1"/>
    <property type="match status" value="1"/>
</dbReference>
<evidence type="ECO:0000256" key="22">
    <source>
        <dbReference type="SAM" id="Phobius"/>
    </source>
</evidence>
<comment type="similarity">
    <text evidence="3">Belongs to the G-protein coupled receptor 2 family. LN-TM7 subfamily.</text>
</comment>
<dbReference type="Pfam" id="PF00002">
    <property type="entry name" value="7tm_2"/>
    <property type="match status" value="1"/>
</dbReference>
<feature type="domain" description="Laminin G" evidence="23">
    <location>
        <begin position="152"/>
        <end position="333"/>
    </location>
</feature>
<dbReference type="InterPro" id="IPR000203">
    <property type="entry name" value="GPS"/>
</dbReference>
<feature type="transmembrane region" description="Helical" evidence="22">
    <location>
        <begin position="968"/>
        <end position="986"/>
    </location>
</feature>
<keyword evidence="15" id="KW-0325">Glycoprotein</keyword>
<dbReference type="FunFam" id="2.10.25.10:FF:000113">
    <property type="entry name" value="Cadherin, EGF LAG seven-pass G-type receptor 3"/>
    <property type="match status" value="1"/>
</dbReference>
<feature type="disulfide bond" evidence="20">
    <location>
        <begin position="468"/>
        <end position="485"/>
    </location>
</feature>
<comment type="caution">
    <text evidence="29">The sequence shown here is derived from an EMBL/GenBank/DDBJ whole genome shotgun (WGS) entry which is preliminary data.</text>
</comment>
<feature type="domain" description="Laminin G" evidence="23">
    <location>
        <begin position="1"/>
        <end position="109"/>
    </location>
</feature>
<evidence type="ECO:0000256" key="1">
    <source>
        <dbReference type="ARBA" id="ARBA00002066"/>
    </source>
</evidence>
<feature type="disulfide bond" evidence="19">
    <location>
        <begin position="399"/>
        <end position="408"/>
    </location>
</feature>
<dbReference type="FunFam" id="4.10.1240.10:FF:000003">
    <property type="entry name" value="Putative cadherin EGF LAG seven-pass G-type receptor 2"/>
    <property type="match status" value="1"/>
</dbReference>
<dbReference type="InterPro" id="IPR013320">
    <property type="entry name" value="ConA-like_dom_sf"/>
</dbReference>
<evidence type="ECO:0008006" key="31">
    <source>
        <dbReference type="Google" id="ProtNLM"/>
    </source>
</evidence>
<feature type="non-terminal residue" evidence="29">
    <location>
        <position position="1"/>
    </location>
</feature>
<feature type="transmembrane region" description="Helical" evidence="22">
    <location>
        <begin position="1075"/>
        <end position="1095"/>
    </location>
</feature>
<dbReference type="EMBL" id="RWIC01000599">
    <property type="protein sequence ID" value="TKC41865.1"/>
    <property type="molecule type" value="Genomic_DNA"/>
</dbReference>
<dbReference type="InterPro" id="IPR000832">
    <property type="entry name" value="GPCR_2_secretin-like"/>
</dbReference>
<comment type="subcellular location">
    <subcellularLocation>
        <location evidence="2">Cell membrane</location>
        <topology evidence="2">Multi-pass membrane protein</topology>
    </subcellularLocation>
</comment>
<comment type="caution">
    <text evidence="19">Lacks conserved residue(s) required for the propagation of feature annotation.</text>
</comment>
<dbReference type="PANTHER" id="PTHR24026">
    <property type="entry name" value="FAT ATYPICAL CADHERIN-RELATED"/>
    <property type="match status" value="1"/>
</dbReference>
<evidence type="ECO:0000256" key="3">
    <source>
        <dbReference type="ARBA" id="ARBA00010933"/>
    </source>
</evidence>
<keyword evidence="16" id="KW-0807">Transducer</keyword>
<dbReference type="PROSITE" id="PS50027">
    <property type="entry name" value="EGF_LAM_2"/>
    <property type="match status" value="1"/>
</dbReference>
<dbReference type="InterPro" id="IPR057244">
    <property type="entry name" value="GAIN_B"/>
</dbReference>
<dbReference type="SMART" id="SM00303">
    <property type="entry name" value="GPS"/>
    <property type="match status" value="1"/>
</dbReference>
<feature type="transmembrane region" description="Helical" evidence="22">
    <location>
        <begin position="992"/>
        <end position="1014"/>
    </location>
</feature>
<dbReference type="SUPFAM" id="SSF49899">
    <property type="entry name" value="Concanavalin A-like lectins/glucanases"/>
    <property type="match status" value="2"/>
</dbReference>
<feature type="compositionally biased region" description="Basic and acidic residues" evidence="21">
    <location>
        <begin position="1398"/>
        <end position="1425"/>
    </location>
</feature>
<dbReference type="PROSITE" id="PS01248">
    <property type="entry name" value="EGF_LAM_1"/>
    <property type="match status" value="1"/>
</dbReference>
<evidence type="ECO:0000256" key="15">
    <source>
        <dbReference type="ARBA" id="ARBA00023180"/>
    </source>
</evidence>
<feature type="domain" description="G-protein coupled receptors family 2 profile 1" evidence="27">
    <location>
        <begin position="498"/>
        <end position="571"/>
    </location>
</feature>
<dbReference type="CDD" id="cd00054">
    <property type="entry name" value="EGF_CA"/>
    <property type="match status" value="2"/>
</dbReference>
<dbReference type="SMART" id="SM00008">
    <property type="entry name" value="HormR"/>
    <property type="match status" value="1"/>
</dbReference>
<feature type="disulfide bond" evidence="20">
    <location>
        <begin position="487"/>
        <end position="496"/>
    </location>
</feature>
<evidence type="ECO:0000259" key="24">
    <source>
        <dbReference type="PROSITE" id="PS50026"/>
    </source>
</evidence>
<keyword evidence="12 22" id="KW-0472">Membrane</keyword>
<dbReference type="Gene3D" id="2.10.25.10">
    <property type="entry name" value="Laminin"/>
    <property type="match status" value="3"/>
</dbReference>
<dbReference type="SUPFAM" id="SSF81321">
    <property type="entry name" value="Family A G protein-coupled receptor-like"/>
    <property type="match status" value="1"/>
</dbReference>